<feature type="region of interest" description="Disordered" evidence="1">
    <location>
        <begin position="47"/>
        <end position="131"/>
    </location>
</feature>
<evidence type="ECO:0000313" key="3">
    <source>
        <dbReference type="EMBL" id="NMD85887.1"/>
    </source>
</evidence>
<comment type="caution">
    <text evidence="4">The sequence shown here is derived from an EMBL/GenBank/DDBJ whole genome shotgun (WGS) entry which is preliminary data.</text>
</comment>
<dbReference type="EMBL" id="QEKH01000019">
    <property type="protein sequence ID" value="PVY39817.1"/>
    <property type="molecule type" value="Genomic_DNA"/>
</dbReference>
<dbReference type="AlphaFoldDB" id="A0A2U1AU71"/>
<reference evidence="3 6" key="2">
    <citation type="submission" date="2020-04" db="EMBL/GenBank/DDBJ databases">
        <authorList>
            <person name="Hitch T.C.A."/>
            <person name="Wylensek D."/>
            <person name="Clavel T."/>
        </authorList>
    </citation>
    <scope>NUCLEOTIDE SEQUENCE [LARGE SCALE GENOMIC DNA]</scope>
    <source>
        <strain evidence="3 6">COR2-253-APC-1A</strain>
    </source>
</reference>
<dbReference type="EMBL" id="JABAEW010000006">
    <property type="protein sequence ID" value="NMD85887.1"/>
    <property type="molecule type" value="Genomic_DNA"/>
</dbReference>
<dbReference type="Proteomes" id="UP000245959">
    <property type="component" value="Unassembled WGS sequence"/>
</dbReference>
<protein>
    <submittedName>
        <fullName evidence="4">Uncharacterized protein</fullName>
    </submittedName>
</protein>
<accession>A0A2U1AU71</accession>
<evidence type="ECO:0000313" key="5">
    <source>
        <dbReference type="Proteomes" id="UP000245959"/>
    </source>
</evidence>
<dbReference type="Proteomes" id="UP000576225">
    <property type="component" value="Unassembled WGS sequence"/>
</dbReference>
<feature type="compositionally biased region" description="Low complexity" evidence="1">
    <location>
        <begin position="82"/>
        <end position="122"/>
    </location>
</feature>
<keyword evidence="2" id="KW-0812">Transmembrane</keyword>
<keyword evidence="2" id="KW-1133">Transmembrane helix</keyword>
<feature type="compositionally biased region" description="Gly residues" evidence="1">
    <location>
        <begin position="48"/>
        <end position="66"/>
    </location>
</feature>
<evidence type="ECO:0000313" key="6">
    <source>
        <dbReference type="Proteomes" id="UP000576225"/>
    </source>
</evidence>
<proteinExistence type="predicted"/>
<gene>
    <name evidence="4" type="ORF">C8D82_11958</name>
    <name evidence="3" type="ORF">HF882_04740</name>
</gene>
<evidence type="ECO:0000256" key="1">
    <source>
        <dbReference type="SAM" id="MobiDB-lite"/>
    </source>
</evidence>
<keyword evidence="5" id="KW-1185">Reference proteome</keyword>
<organism evidence="4 5">
    <name type="scientific">Victivallis vadensis</name>
    <dbReference type="NCBI Taxonomy" id="172901"/>
    <lineage>
        <taxon>Bacteria</taxon>
        <taxon>Pseudomonadati</taxon>
        <taxon>Lentisphaerota</taxon>
        <taxon>Lentisphaeria</taxon>
        <taxon>Victivallales</taxon>
        <taxon>Victivallaceae</taxon>
        <taxon>Victivallis</taxon>
    </lineage>
</organism>
<evidence type="ECO:0000256" key="2">
    <source>
        <dbReference type="SAM" id="Phobius"/>
    </source>
</evidence>
<evidence type="ECO:0000313" key="4">
    <source>
        <dbReference type="EMBL" id="PVY39817.1"/>
    </source>
</evidence>
<dbReference type="RefSeq" id="WP_116884581.1">
    <property type="nucleotide sequence ID" value="NZ_CABMMC010000004.1"/>
</dbReference>
<reference evidence="4 5" key="1">
    <citation type="submission" date="2018-04" db="EMBL/GenBank/DDBJ databases">
        <title>Genomic Encyclopedia of Type Strains, Phase IV (KMG-IV): sequencing the most valuable type-strain genomes for metagenomic binning, comparative biology and taxonomic classification.</title>
        <authorList>
            <person name="Goeker M."/>
        </authorList>
    </citation>
    <scope>NUCLEOTIDE SEQUENCE [LARGE SCALE GENOMIC DNA]</scope>
    <source>
        <strain evidence="4 5">DSM 14823</strain>
    </source>
</reference>
<feature type="transmembrane region" description="Helical" evidence="2">
    <location>
        <begin position="27"/>
        <end position="45"/>
    </location>
</feature>
<sequence>MNIDDERDPELDVEQEREPDRHWLRPYLLILLAVAVLALFVRPALSGAGEGGSGTGGGAAGTGSGAGQERAAAGSGSGDGDGAAATGAAERGTGSGGEASAIPETASPAAASTAPAAASAPALQWESDRPATDTEERVYRLACLYLGNAVADGGKIRFPAFGAPGTSIRKAEKGYEVAGFFRIEGKDGRFADYRYTLTVDEHIVSVLNSSTTRMEAKP</sequence>
<keyword evidence="2" id="KW-0472">Membrane</keyword>
<name>A0A2U1AU71_9BACT</name>
<dbReference type="GeneID" id="78295873"/>